<dbReference type="RefSeq" id="WP_069642149.1">
    <property type="nucleotide sequence ID" value="NZ_MIJE01000001.1"/>
</dbReference>
<dbReference type="OrthoDB" id="8840764at2"/>
<reference evidence="3 4" key="1">
    <citation type="submission" date="2016-09" db="EMBL/GenBank/DDBJ databases">
        <title>Draft genome sequence for the type strain of Desulfuribacillus alkaliarsenatis AHT28, an obligately anaerobic, sulfidogenic bacterium isolated from Russian soda lake sediments.</title>
        <authorList>
            <person name="Abin C.A."/>
            <person name="Hollibaugh J.T."/>
        </authorList>
    </citation>
    <scope>NUCLEOTIDE SEQUENCE [LARGE SCALE GENOMIC DNA]</scope>
    <source>
        <strain evidence="3 4">AHT28</strain>
    </source>
</reference>
<evidence type="ECO:0000313" key="3">
    <source>
        <dbReference type="EMBL" id="OEF98657.1"/>
    </source>
</evidence>
<dbReference type="InterPro" id="IPR031629">
    <property type="entry name" value="DpaA_N"/>
</dbReference>
<name>A0A1E5G622_9FIRM</name>
<comment type="caution">
    <text evidence="3">The sequence shown here is derived from an EMBL/GenBank/DDBJ whole genome shotgun (WGS) entry which is preliminary data.</text>
</comment>
<dbReference type="InterPro" id="IPR006140">
    <property type="entry name" value="D-isomer_DH_NAD-bd"/>
</dbReference>
<dbReference type="InterPro" id="IPR036291">
    <property type="entry name" value="NAD(P)-bd_dom_sf"/>
</dbReference>
<dbReference type="GO" id="GO:0051287">
    <property type="term" value="F:NAD binding"/>
    <property type="evidence" value="ECO:0007669"/>
    <property type="project" value="InterPro"/>
</dbReference>
<dbReference type="Proteomes" id="UP000094296">
    <property type="component" value="Unassembled WGS sequence"/>
</dbReference>
<feature type="domain" description="D-isomer specific 2-hydroxyacid dehydrogenase NAD-binding" evidence="1">
    <location>
        <begin position="151"/>
        <end position="243"/>
    </location>
</feature>
<keyword evidence="4" id="KW-1185">Reference proteome</keyword>
<feature type="domain" description="Dipicolinate synthase subunit A N-terminal" evidence="2">
    <location>
        <begin position="6"/>
        <end position="123"/>
    </location>
</feature>
<dbReference type="Pfam" id="PF16924">
    <property type="entry name" value="DpaA_N"/>
    <property type="match status" value="1"/>
</dbReference>
<evidence type="ECO:0000259" key="2">
    <source>
        <dbReference type="Pfam" id="PF16924"/>
    </source>
</evidence>
<dbReference type="STRING" id="766136.BHF68_03075"/>
<gene>
    <name evidence="3" type="ORF">BHF68_03075</name>
</gene>
<dbReference type="Pfam" id="PF02826">
    <property type="entry name" value="2-Hacid_dh_C"/>
    <property type="match status" value="1"/>
</dbReference>
<dbReference type="InterPro" id="IPR014215">
    <property type="entry name" value="Dipicolinic_acid_synth_A"/>
</dbReference>
<evidence type="ECO:0000259" key="1">
    <source>
        <dbReference type="Pfam" id="PF02826"/>
    </source>
</evidence>
<dbReference type="SUPFAM" id="SSF51735">
    <property type="entry name" value="NAD(P)-binding Rossmann-fold domains"/>
    <property type="match status" value="1"/>
</dbReference>
<dbReference type="Gene3D" id="3.40.50.720">
    <property type="entry name" value="NAD(P)-binding Rossmann-like Domain"/>
    <property type="match status" value="2"/>
</dbReference>
<accession>A0A1E5G622</accession>
<dbReference type="EMBL" id="MIJE01000001">
    <property type="protein sequence ID" value="OEF98657.1"/>
    <property type="molecule type" value="Genomic_DNA"/>
</dbReference>
<organism evidence="3 4">
    <name type="scientific">Desulfuribacillus alkaliarsenatis</name>
    <dbReference type="NCBI Taxonomy" id="766136"/>
    <lineage>
        <taxon>Bacteria</taxon>
        <taxon>Bacillati</taxon>
        <taxon>Bacillota</taxon>
        <taxon>Desulfuribacillia</taxon>
        <taxon>Desulfuribacillales</taxon>
        <taxon>Desulfuribacillaceae</taxon>
        <taxon>Desulfuribacillus</taxon>
    </lineage>
</organism>
<proteinExistence type="predicted"/>
<dbReference type="NCBIfam" id="NF006162">
    <property type="entry name" value="PRK08306.1"/>
    <property type="match status" value="1"/>
</dbReference>
<protein>
    <submittedName>
        <fullName evidence="3">Dipicolinic acid synthetase subunit A</fullName>
    </submittedName>
</protein>
<sequence length="299" mass="32283">MLTGFRIAFIGGDARQIEVIQHCSDLDASILLFGFENLKNEFTGAIKKDITPNSFENVDAIVLPVTGIQEDGKVDSCFTNKELILTEEHFAKANKNVIVFTGIANQCLKNYCSITDKKLVELMNLNEVAISNSIPTAEGAILMAIQNTDFTIHSSSVFVLGLGRVGVTLARTLKALGAKVYLVARKPEDLARAEEMGLTPVHISKMPEYLIHADIVYNTIPALVLDASCLVKLPPHALIIDLASKPGGTDFRYAEKRGIKSILAPGLPGIVAPKTAGKIIANALARLLSEHKHQLGGEN</sequence>
<evidence type="ECO:0000313" key="4">
    <source>
        <dbReference type="Proteomes" id="UP000094296"/>
    </source>
</evidence>
<dbReference type="NCBIfam" id="TIGR02853">
    <property type="entry name" value="spore_dpaA"/>
    <property type="match status" value="1"/>
</dbReference>
<dbReference type="AlphaFoldDB" id="A0A1E5G622"/>